<accession>A0A1M5M0U5</accession>
<dbReference type="GO" id="GO:0000287">
    <property type="term" value="F:magnesium ion binding"/>
    <property type="evidence" value="ECO:0007669"/>
    <property type="project" value="TreeGrafter"/>
</dbReference>
<feature type="binding site" evidence="4">
    <location>
        <position position="72"/>
    </location>
    <ligand>
        <name>substrate</name>
    </ligand>
</feature>
<dbReference type="Gene3D" id="3.20.20.60">
    <property type="entry name" value="Phosphoenolpyruvate-binding domains"/>
    <property type="match status" value="1"/>
</dbReference>
<organism evidence="7 8">
    <name type="scientific">Jatrophihabitans endophyticus</name>
    <dbReference type="NCBI Taxonomy" id="1206085"/>
    <lineage>
        <taxon>Bacteria</taxon>
        <taxon>Bacillati</taxon>
        <taxon>Actinomycetota</taxon>
        <taxon>Actinomycetes</taxon>
        <taxon>Jatrophihabitantales</taxon>
        <taxon>Jatrophihabitantaceae</taxon>
        <taxon>Jatrophihabitans</taxon>
    </lineage>
</organism>
<sequence length="298" mass="30729">MTGSAVAPRSWLYVPATRPELVAKALAGPADAVVVDLEDAVPADAKDAARDALVAALAQDACVWRTKPLWVRTNHPATAWGAADLAALHDVAGTAVDGVRLPKAEDADLVADVAGRLGRPLHLLVETALGLRNADVLARAHPQVTGIALGEADLLADLGGLDSSALAYARGHVVATARAAGLGAPVMSVWTDLADLDGLRADTERARALGFVGRSVVHPRQVPVVHEAFTPRPDEVAAAHRVVAALDAATRRGSAVVVDDAGRFVDAAVVNRAKVVLGLARRGDGAATTPPSPDQENR</sequence>
<reference evidence="7 8" key="1">
    <citation type="submission" date="2016-11" db="EMBL/GenBank/DDBJ databases">
        <authorList>
            <person name="Jaros S."/>
            <person name="Januszkiewicz K."/>
            <person name="Wedrychowicz H."/>
        </authorList>
    </citation>
    <scope>NUCLEOTIDE SEQUENCE [LARGE SCALE GENOMIC DNA]</scope>
    <source>
        <strain evidence="7 8">DSM 45627</strain>
    </source>
</reference>
<feature type="binding site" evidence="5">
    <location>
        <position position="153"/>
    </location>
    <ligand>
        <name>Mg(2+)</name>
        <dbReference type="ChEBI" id="CHEBI:18420"/>
    </ligand>
</feature>
<comment type="cofactor">
    <cofactor evidence="1">
        <name>Mg(2+)</name>
        <dbReference type="ChEBI" id="CHEBI:18420"/>
    </cofactor>
</comment>
<gene>
    <name evidence="7" type="ORF">SAMN05443575_2600</name>
</gene>
<keyword evidence="8" id="KW-1185">Reference proteome</keyword>
<keyword evidence="3 5" id="KW-0460">Magnesium</keyword>
<dbReference type="Pfam" id="PF03328">
    <property type="entry name" value="HpcH_HpaI"/>
    <property type="match status" value="1"/>
</dbReference>
<keyword evidence="2 5" id="KW-0479">Metal-binding</keyword>
<evidence type="ECO:0000259" key="6">
    <source>
        <dbReference type="Pfam" id="PF03328"/>
    </source>
</evidence>
<dbReference type="InterPro" id="IPR005000">
    <property type="entry name" value="Aldolase/citrate-lyase_domain"/>
</dbReference>
<evidence type="ECO:0000256" key="4">
    <source>
        <dbReference type="PIRSR" id="PIRSR015582-1"/>
    </source>
</evidence>
<evidence type="ECO:0000256" key="3">
    <source>
        <dbReference type="ARBA" id="ARBA00022842"/>
    </source>
</evidence>
<feature type="binding site" evidence="4">
    <location>
        <position position="126"/>
    </location>
    <ligand>
        <name>substrate</name>
    </ligand>
</feature>
<dbReference type="PANTHER" id="PTHR32308">
    <property type="entry name" value="LYASE BETA SUBUNIT, PUTATIVE (AFU_ORTHOLOGUE AFUA_4G13030)-RELATED"/>
    <property type="match status" value="1"/>
</dbReference>
<dbReference type="EMBL" id="FQVU01000003">
    <property type="protein sequence ID" value="SHG70878.1"/>
    <property type="molecule type" value="Genomic_DNA"/>
</dbReference>
<dbReference type="STRING" id="1206085.SAMN05443575_2600"/>
<feature type="binding site" evidence="5">
    <location>
        <position position="126"/>
    </location>
    <ligand>
        <name>Mg(2+)</name>
        <dbReference type="ChEBI" id="CHEBI:18420"/>
    </ligand>
</feature>
<evidence type="ECO:0000256" key="1">
    <source>
        <dbReference type="ARBA" id="ARBA00001946"/>
    </source>
</evidence>
<dbReference type="GO" id="GO:0016829">
    <property type="term" value="F:lyase activity"/>
    <property type="evidence" value="ECO:0007669"/>
    <property type="project" value="UniProtKB-KW"/>
</dbReference>
<dbReference type="InterPro" id="IPR015813">
    <property type="entry name" value="Pyrv/PenolPyrv_kinase-like_dom"/>
</dbReference>
<evidence type="ECO:0000313" key="8">
    <source>
        <dbReference type="Proteomes" id="UP000186132"/>
    </source>
</evidence>
<name>A0A1M5M0U5_9ACTN</name>
<dbReference type="InterPro" id="IPR040442">
    <property type="entry name" value="Pyrv_kinase-like_dom_sf"/>
</dbReference>
<keyword evidence="7" id="KW-0456">Lyase</keyword>
<evidence type="ECO:0000313" key="7">
    <source>
        <dbReference type="EMBL" id="SHG70878.1"/>
    </source>
</evidence>
<proteinExistence type="predicted"/>
<protein>
    <submittedName>
        <fullName evidence="7">Citrate lyase subunit beta / citryl-CoA lyase</fullName>
    </submittedName>
</protein>
<dbReference type="OrthoDB" id="4322898at2"/>
<dbReference type="InterPro" id="IPR011206">
    <property type="entry name" value="Citrate_lyase_beta/mcl1/mcl2"/>
</dbReference>
<dbReference type="RefSeq" id="WP_073390724.1">
    <property type="nucleotide sequence ID" value="NZ_FQVU01000003.1"/>
</dbReference>
<dbReference type="Proteomes" id="UP000186132">
    <property type="component" value="Unassembled WGS sequence"/>
</dbReference>
<dbReference type="SUPFAM" id="SSF51621">
    <property type="entry name" value="Phosphoenolpyruvate/pyruvate domain"/>
    <property type="match status" value="1"/>
</dbReference>
<feature type="domain" description="HpcH/HpaI aldolase/citrate lyase" evidence="6">
    <location>
        <begin position="9"/>
        <end position="219"/>
    </location>
</feature>
<dbReference type="PANTHER" id="PTHR32308:SF10">
    <property type="entry name" value="CITRATE LYASE SUBUNIT BETA"/>
    <property type="match status" value="1"/>
</dbReference>
<evidence type="ECO:0000256" key="2">
    <source>
        <dbReference type="ARBA" id="ARBA00022723"/>
    </source>
</evidence>
<dbReference type="AlphaFoldDB" id="A0A1M5M0U5"/>
<evidence type="ECO:0000256" key="5">
    <source>
        <dbReference type="PIRSR" id="PIRSR015582-2"/>
    </source>
</evidence>
<dbReference type="PIRSF" id="PIRSF015582">
    <property type="entry name" value="Cit_lyase_B"/>
    <property type="match status" value="1"/>
</dbReference>
<dbReference type="GO" id="GO:0006107">
    <property type="term" value="P:oxaloacetate metabolic process"/>
    <property type="evidence" value="ECO:0007669"/>
    <property type="project" value="TreeGrafter"/>
</dbReference>